<protein>
    <submittedName>
        <fullName evidence="2">Uncharacterized protein</fullName>
    </submittedName>
</protein>
<dbReference type="AlphaFoldDB" id="A0A498HWD5"/>
<feature type="signal peptide" evidence="1">
    <location>
        <begin position="1"/>
        <end position="30"/>
    </location>
</feature>
<reference evidence="2 3" key="1">
    <citation type="submission" date="2018-10" db="EMBL/GenBank/DDBJ databases">
        <title>A high-quality apple genome assembly.</title>
        <authorList>
            <person name="Hu J."/>
        </authorList>
    </citation>
    <scope>NUCLEOTIDE SEQUENCE [LARGE SCALE GENOMIC DNA]</scope>
    <source>
        <strain evidence="3">cv. HFTH1</strain>
        <tissue evidence="2">Young leaf</tissue>
    </source>
</reference>
<keyword evidence="1" id="KW-0732">Signal</keyword>
<evidence type="ECO:0000313" key="2">
    <source>
        <dbReference type="EMBL" id="RXH75766.1"/>
    </source>
</evidence>
<sequence length="100" mass="11182">MASRRRPIVLLLSVWLCLTFIFIHLGNCHASSTTAAQVFKFKPKYMQSSGHFLGFFPRRIPIPASGPSRKHNDDALQCPFSASAFSITYTPPTLHTSRDS</sequence>
<keyword evidence="3" id="KW-1185">Reference proteome</keyword>
<dbReference type="STRING" id="3750.A0A498HWD5"/>
<gene>
    <name evidence="2" type="ORF">DVH24_039465</name>
</gene>
<comment type="caution">
    <text evidence="2">The sequence shown here is derived from an EMBL/GenBank/DDBJ whole genome shotgun (WGS) entry which is preliminary data.</text>
</comment>
<name>A0A498HWD5_MALDO</name>
<dbReference type="EMBL" id="RDQH01000341">
    <property type="protein sequence ID" value="RXH75766.1"/>
    <property type="molecule type" value="Genomic_DNA"/>
</dbReference>
<accession>A0A498HWD5</accession>
<evidence type="ECO:0000313" key="3">
    <source>
        <dbReference type="Proteomes" id="UP000290289"/>
    </source>
</evidence>
<proteinExistence type="predicted"/>
<dbReference type="Proteomes" id="UP000290289">
    <property type="component" value="Chromosome 15"/>
</dbReference>
<organism evidence="2 3">
    <name type="scientific">Malus domestica</name>
    <name type="common">Apple</name>
    <name type="synonym">Pyrus malus</name>
    <dbReference type="NCBI Taxonomy" id="3750"/>
    <lineage>
        <taxon>Eukaryota</taxon>
        <taxon>Viridiplantae</taxon>
        <taxon>Streptophyta</taxon>
        <taxon>Embryophyta</taxon>
        <taxon>Tracheophyta</taxon>
        <taxon>Spermatophyta</taxon>
        <taxon>Magnoliopsida</taxon>
        <taxon>eudicotyledons</taxon>
        <taxon>Gunneridae</taxon>
        <taxon>Pentapetalae</taxon>
        <taxon>rosids</taxon>
        <taxon>fabids</taxon>
        <taxon>Rosales</taxon>
        <taxon>Rosaceae</taxon>
        <taxon>Amygdaloideae</taxon>
        <taxon>Maleae</taxon>
        <taxon>Malus</taxon>
    </lineage>
</organism>
<evidence type="ECO:0000256" key="1">
    <source>
        <dbReference type="SAM" id="SignalP"/>
    </source>
</evidence>
<feature type="chain" id="PRO_5019771045" evidence="1">
    <location>
        <begin position="31"/>
        <end position="100"/>
    </location>
</feature>